<name>A0ACC1MU17_9HYPO</name>
<comment type="caution">
    <text evidence="1">The sequence shown here is derived from an EMBL/GenBank/DDBJ whole genome shotgun (WGS) entry which is preliminary data.</text>
</comment>
<dbReference type="Proteomes" id="UP001143910">
    <property type="component" value="Unassembled WGS sequence"/>
</dbReference>
<accession>A0ACC1MU17</accession>
<reference evidence="1" key="1">
    <citation type="submission" date="2022-08" db="EMBL/GenBank/DDBJ databases">
        <title>Genome Sequence of Lecanicillium fungicola.</title>
        <authorList>
            <person name="Buettner E."/>
        </authorList>
    </citation>
    <scope>NUCLEOTIDE SEQUENCE</scope>
    <source>
        <strain evidence="1">Babe33</strain>
    </source>
</reference>
<sequence>MTVLDTFRSQSGQAFLLRAATIADAAAMAQVCMESFAASAIARGMHGPTGYSEAGRASMQATIEKDISEQGGYSVPTYVVAELMASSDEIVATPTSESHENQNIKGSSKIIGVSKWHFNLDATHVTKVPPTAVNTASRDEEHESLAQVFFSGCYNIRERYIQAEGLTHTVLSILAVSPAAQGFGAGYALLRWGTSYASRNGWACWLTSTPVGYRVYQKIGFKDIDVVDFNLSRWGLCKLDESEDWGEKLGIAIAGVVENGWYRQILMKLPASG</sequence>
<gene>
    <name evidence="1" type="ORF">NQ176_g8289</name>
</gene>
<dbReference type="EMBL" id="JANJQO010001577">
    <property type="protein sequence ID" value="KAJ2970228.1"/>
    <property type="molecule type" value="Genomic_DNA"/>
</dbReference>
<proteinExistence type="predicted"/>
<evidence type="ECO:0000313" key="2">
    <source>
        <dbReference type="Proteomes" id="UP001143910"/>
    </source>
</evidence>
<organism evidence="1 2">
    <name type="scientific">Zarea fungicola</name>
    <dbReference type="NCBI Taxonomy" id="93591"/>
    <lineage>
        <taxon>Eukaryota</taxon>
        <taxon>Fungi</taxon>
        <taxon>Dikarya</taxon>
        <taxon>Ascomycota</taxon>
        <taxon>Pezizomycotina</taxon>
        <taxon>Sordariomycetes</taxon>
        <taxon>Hypocreomycetidae</taxon>
        <taxon>Hypocreales</taxon>
        <taxon>Cordycipitaceae</taxon>
        <taxon>Zarea</taxon>
    </lineage>
</organism>
<protein>
    <submittedName>
        <fullName evidence="1">Uncharacterized protein</fullName>
    </submittedName>
</protein>
<evidence type="ECO:0000313" key="1">
    <source>
        <dbReference type="EMBL" id="KAJ2970228.1"/>
    </source>
</evidence>
<keyword evidence="2" id="KW-1185">Reference proteome</keyword>